<proteinExistence type="predicted"/>
<evidence type="ECO:0000313" key="2">
    <source>
        <dbReference type="Proteomes" id="UP000255828"/>
    </source>
</evidence>
<protein>
    <submittedName>
        <fullName evidence="1">Uncharacterized protein</fullName>
    </submittedName>
</protein>
<dbReference type="Proteomes" id="UP000255828">
    <property type="component" value="Segment"/>
</dbReference>
<keyword evidence="2" id="KW-1185">Reference proteome</keyword>
<sequence length="44" mass="5443">MSYKDRKDPQGIDWDQWLFASNMTIDMWTEDYYKMLAKLDDVYD</sequence>
<organism evidence="1">
    <name type="scientific">Synechococcus T7-like phage S-TIP37</name>
    <dbReference type="NCBI Taxonomy" id="1332145"/>
    <lineage>
        <taxon>Viruses</taxon>
        <taxon>Duplodnaviria</taxon>
        <taxon>Heunggongvirae</taxon>
        <taxon>Uroviricota</taxon>
        <taxon>Caudoviricetes</taxon>
        <taxon>Autographivirales</taxon>
        <taxon>Sechaudvirinae</taxon>
        <taxon>Igirivirus</taxon>
        <taxon>Igirivirus STIP37</taxon>
    </lineage>
</organism>
<reference evidence="1" key="1">
    <citation type="submission" date="2018-06" db="EMBL/GenBank/DDBJ databases">
        <authorList>
            <person name="Zhirakovskaya E."/>
        </authorList>
    </citation>
    <scope>NUCLEOTIDE SEQUENCE [LARGE SCALE GENOMIC DNA]</scope>
</reference>
<evidence type="ECO:0000313" key="1">
    <source>
        <dbReference type="EMBL" id="AXF42066.1"/>
    </source>
</evidence>
<name>A0A345AY86_9CAUD</name>
<gene>
    <name evidence="1" type="ORF">STIP37_5</name>
</gene>
<dbReference type="EMBL" id="MH540083">
    <property type="protein sequence ID" value="AXF42066.1"/>
    <property type="molecule type" value="Genomic_DNA"/>
</dbReference>
<accession>A0A345AY86</accession>